<organism evidence="4 5">
    <name type="scientific">Oidiodendron maius (strain Zn)</name>
    <dbReference type="NCBI Taxonomy" id="913774"/>
    <lineage>
        <taxon>Eukaryota</taxon>
        <taxon>Fungi</taxon>
        <taxon>Dikarya</taxon>
        <taxon>Ascomycota</taxon>
        <taxon>Pezizomycotina</taxon>
        <taxon>Leotiomycetes</taxon>
        <taxon>Leotiomycetes incertae sedis</taxon>
        <taxon>Myxotrichaceae</taxon>
        <taxon>Oidiodendron</taxon>
    </lineage>
</organism>
<dbReference type="AlphaFoldDB" id="A0A0C3GDV0"/>
<dbReference type="Proteomes" id="UP000054321">
    <property type="component" value="Unassembled WGS sequence"/>
</dbReference>
<reference evidence="5" key="2">
    <citation type="submission" date="2015-01" db="EMBL/GenBank/DDBJ databases">
        <title>Evolutionary Origins and Diversification of the Mycorrhizal Mutualists.</title>
        <authorList>
            <consortium name="DOE Joint Genome Institute"/>
            <consortium name="Mycorrhizal Genomics Consortium"/>
            <person name="Kohler A."/>
            <person name="Kuo A."/>
            <person name="Nagy L.G."/>
            <person name="Floudas D."/>
            <person name="Copeland A."/>
            <person name="Barry K.W."/>
            <person name="Cichocki N."/>
            <person name="Veneault-Fourrey C."/>
            <person name="LaButti K."/>
            <person name="Lindquist E.A."/>
            <person name="Lipzen A."/>
            <person name="Lundell T."/>
            <person name="Morin E."/>
            <person name="Murat C."/>
            <person name="Riley R."/>
            <person name="Ohm R."/>
            <person name="Sun H."/>
            <person name="Tunlid A."/>
            <person name="Henrissat B."/>
            <person name="Grigoriev I.V."/>
            <person name="Hibbett D.S."/>
            <person name="Martin F."/>
        </authorList>
    </citation>
    <scope>NUCLEOTIDE SEQUENCE [LARGE SCALE GENOMIC DNA]</scope>
    <source>
        <strain evidence="5">Zn</strain>
    </source>
</reference>
<accession>A0A0C3GDV0</accession>
<evidence type="ECO:0000256" key="1">
    <source>
        <dbReference type="SAM" id="MobiDB-lite"/>
    </source>
</evidence>
<dbReference type="STRING" id="913774.A0A0C3GDV0"/>
<dbReference type="OrthoDB" id="3565018at2759"/>
<feature type="region of interest" description="Disordered" evidence="1">
    <location>
        <begin position="247"/>
        <end position="269"/>
    </location>
</feature>
<feature type="signal peptide" evidence="2">
    <location>
        <begin position="1"/>
        <end position="20"/>
    </location>
</feature>
<dbReference type="InParanoid" id="A0A0C3GDV0"/>
<sequence length="581" mass="65302">MSGFEVIGLVLGFWPLIVNGLQVYKAAKNGQGWDLLCDEFRVEEFIYIDCVRHLLAADVSESNLLQLTTREKPNQHLWKDQALHRCLEKRLGPERTPMVLKTLQEMDTILSSLATKFTINENTADSSHSKIGRSIHKIKLALPQASMKENLRKLRDYNARLQRLLTNCTSAGYPAQGRLPRTSSRLAPGVLRKIITHANELHDAICEGFKCPCRNPHEARLRMYSPDDIDLAQPFELVFPVDEHTAERISQPDQGLQSPAGKSVESSEFDTLSNISSRGWSHRDSIEALVSPITSTSGTSPPPLRGRSVSVSRDNNLENAGLIDDLCEFIRRLGDEPAAIAPASCLGVLGLKNKNDKYAIKVTSLEDDPSQPASLVCLDDYLSPNQKWDATRKKRMDLALSLSLAILQFYTTPWIDMWWTWKDFYMMKSNKSQIFVTKKFYSIQSPLNSKSRPPTHPLSISTFWDCYGEPILTRLGFALVELALGKRLSDLRRGEYAVVEDEDMLDLMTAKWLVEEGRVLDEAGQCYHDAVQACLTHQIITDTEVKGLSSKHADFQSDVEKYVVAPIRDSYGASWGQISVS</sequence>
<dbReference type="PANTHER" id="PTHR35186">
    <property type="entry name" value="ANK_REP_REGION DOMAIN-CONTAINING PROTEIN"/>
    <property type="match status" value="1"/>
</dbReference>
<evidence type="ECO:0000313" key="5">
    <source>
        <dbReference type="Proteomes" id="UP000054321"/>
    </source>
</evidence>
<dbReference type="EMBL" id="KN832890">
    <property type="protein sequence ID" value="KIM94335.1"/>
    <property type="molecule type" value="Genomic_DNA"/>
</dbReference>
<dbReference type="HOGENOM" id="CLU_451270_0_0_1"/>
<keyword evidence="2" id="KW-0732">Signal</keyword>
<gene>
    <name evidence="4" type="ORF">OIDMADRAFT_60670</name>
</gene>
<protein>
    <recommendedName>
        <fullName evidence="3">DUF7580 domain-containing protein</fullName>
    </recommendedName>
</protein>
<proteinExistence type="predicted"/>
<keyword evidence="5" id="KW-1185">Reference proteome</keyword>
<feature type="domain" description="DUF7580" evidence="3">
    <location>
        <begin position="323"/>
        <end position="569"/>
    </location>
</feature>
<dbReference type="InterPro" id="IPR056002">
    <property type="entry name" value="DUF7580"/>
</dbReference>
<reference evidence="4 5" key="1">
    <citation type="submission" date="2014-04" db="EMBL/GenBank/DDBJ databases">
        <authorList>
            <consortium name="DOE Joint Genome Institute"/>
            <person name="Kuo A."/>
            <person name="Martino E."/>
            <person name="Perotto S."/>
            <person name="Kohler A."/>
            <person name="Nagy L.G."/>
            <person name="Floudas D."/>
            <person name="Copeland A."/>
            <person name="Barry K.W."/>
            <person name="Cichocki N."/>
            <person name="Veneault-Fourrey C."/>
            <person name="LaButti K."/>
            <person name="Lindquist E.A."/>
            <person name="Lipzen A."/>
            <person name="Lundell T."/>
            <person name="Morin E."/>
            <person name="Murat C."/>
            <person name="Sun H."/>
            <person name="Tunlid A."/>
            <person name="Henrissat B."/>
            <person name="Grigoriev I.V."/>
            <person name="Hibbett D.S."/>
            <person name="Martin F."/>
            <person name="Nordberg H.P."/>
            <person name="Cantor M.N."/>
            <person name="Hua S.X."/>
        </authorList>
    </citation>
    <scope>NUCLEOTIDE SEQUENCE [LARGE SCALE GENOMIC DNA]</scope>
    <source>
        <strain evidence="4 5">Zn</strain>
    </source>
</reference>
<name>A0A0C3GDV0_OIDMZ</name>
<dbReference type="PANTHER" id="PTHR35186:SF4">
    <property type="entry name" value="PRION-INHIBITION AND PROPAGATION HELO DOMAIN-CONTAINING PROTEIN"/>
    <property type="match status" value="1"/>
</dbReference>
<evidence type="ECO:0000256" key="2">
    <source>
        <dbReference type="SAM" id="SignalP"/>
    </source>
</evidence>
<feature type="chain" id="PRO_5002164553" description="DUF7580 domain-containing protein" evidence="2">
    <location>
        <begin position="21"/>
        <end position="581"/>
    </location>
</feature>
<evidence type="ECO:0000313" key="4">
    <source>
        <dbReference type="EMBL" id="KIM94335.1"/>
    </source>
</evidence>
<evidence type="ECO:0000259" key="3">
    <source>
        <dbReference type="Pfam" id="PF24476"/>
    </source>
</evidence>
<dbReference type="Pfam" id="PF24476">
    <property type="entry name" value="DUF7580"/>
    <property type="match status" value="1"/>
</dbReference>